<accession>A0A9E7C1D5</accession>
<dbReference type="PANTHER" id="PTHR43272:SF32">
    <property type="entry name" value="AMP-DEPENDENT SYNTHETASE_LIGASE DOMAIN-CONTAINING PROTEIN"/>
    <property type="match status" value="1"/>
</dbReference>
<keyword evidence="3" id="KW-0276">Fatty acid metabolism</keyword>
<evidence type="ECO:0000313" key="7">
    <source>
        <dbReference type="EMBL" id="UGS36328.1"/>
    </source>
</evidence>
<dbReference type="CDD" id="cd05907">
    <property type="entry name" value="VL_LC_FACS_like"/>
    <property type="match status" value="1"/>
</dbReference>
<dbReference type="PROSITE" id="PS00455">
    <property type="entry name" value="AMP_BINDING"/>
    <property type="match status" value="1"/>
</dbReference>
<sequence length="603" mass="64343">METTSAARRPRALDAATIPEALRITAAERADHVAVRTQGGAQAWTWAQLLERVDALAAGLHRLGVRRGDSVALLLTNRPEFHLADMAAATLGATPFSIYNTYSPEQIEFVVTDAGARVLIVEQALLAGALEARQALPGLEHVIVVDGQAPEGALSLEDVVAAGAQDDFDPRAASAAIEPDDVVTLIYTSGTTGPPKGVQLTHRNVMSAVAIVNDLIRLPEDGRVISWLPAAHVAERVAHHYLPIAYGLQVTCCHDPRQILAYLPEVRPSWFFAVPRIWEKLKAGLEAMFAGLPDEQREGAQAGLRAALEKVRLEQRGEPVPGELAARVAAADEAVFAPLRAQLGFDAFESVNVGAAPTPVEVLEFFHAIGIPVAELWGMSETTGAGCVNPPERIRIGSVGPPSPGVEAKLAEDGELLVRGDVVMPGYRNQPDRTAEAIDAEGWLHTGDIAEIDEDGYVRIVDRKKELIINAAGKNMSPANIEATLKAASPLIGQTAVIGDARPYNTALIVLDADFGPAWAAQHGIQGADLAALAGDERVRAAVQEGVDAANARLARVEQIKRFHIVRGDWLPGGDELTPTMKLKRKPIAAKYAADIERLYGAS</sequence>
<name>A0A9E7C1D5_9ACTN</name>
<keyword evidence="2 7" id="KW-0436">Ligase</keyword>
<organism evidence="7 8">
    <name type="scientific">Capillimicrobium parvum</name>
    <dbReference type="NCBI Taxonomy" id="2884022"/>
    <lineage>
        <taxon>Bacteria</taxon>
        <taxon>Bacillati</taxon>
        <taxon>Actinomycetota</taxon>
        <taxon>Thermoleophilia</taxon>
        <taxon>Solirubrobacterales</taxon>
        <taxon>Capillimicrobiaceae</taxon>
        <taxon>Capillimicrobium</taxon>
    </lineage>
</organism>
<dbReference type="PANTHER" id="PTHR43272">
    <property type="entry name" value="LONG-CHAIN-FATTY-ACID--COA LIGASE"/>
    <property type="match status" value="1"/>
</dbReference>
<keyword evidence="8" id="KW-1185">Reference proteome</keyword>
<dbReference type="Pfam" id="PF00501">
    <property type="entry name" value="AMP-binding"/>
    <property type="match status" value="1"/>
</dbReference>
<keyword evidence="4" id="KW-0443">Lipid metabolism</keyword>
<dbReference type="AlphaFoldDB" id="A0A9E7C1D5"/>
<dbReference type="InterPro" id="IPR000873">
    <property type="entry name" value="AMP-dep_synth/lig_dom"/>
</dbReference>
<evidence type="ECO:0000259" key="6">
    <source>
        <dbReference type="Pfam" id="PF00501"/>
    </source>
</evidence>
<reference evidence="7" key="1">
    <citation type="journal article" date="2022" name="Int. J. Syst. Evol. Microbiol.">
        <title>Pseudomonas aegrilactucae sp. nov. and Pseudomonas morbosilactucae sp. nov., pathogens causing bacterial rot of lettuce in Japan.</title>
        <authorList>
            <person name="Sawada H."/>
            <person name="Fujikawa T."/>
            <person name="Satou M."/>
        </authorList>
    </citation>
    <scope>NUCLEOTIDE SEQUENCE</scope>
    <source>
        <strain evidence="7">0166_1</strain>
    </source>
</reference>
<dbReference type="KEGG" id="sbae:DSM104329_02732"/>
<dbReference type="GO" id="GO:0016020">
    <property type="term" value="C:membrane"/>
    <property type="evidence" value="ECO:0007669"/>
    <property type="project" value="TreeGrafter"/>
</dbReference>
<evidence type="ECO:0000313" key="8">
    <source>
        <dbReference type="Proteomes" id="UP001162834"/>
    </source>
</evidence>
<dbReference type="InterPro" id="IPR042099">
    <property type="entry name" value="ANL_N_sf"/>
</dbReference>
<feature type="domain" description="AMP-dependent synthetase/ligase" evidence="6">
    <location>
        <begin position="25"/>
        <end position="427"/>
    </location>
</feature>
<protein>
    <recommendedName>
        <fullName evidence="5">Acyl-CoA synthetase</fullName>
    </recommendedName>
</protein>
<dbReference type="RefSeq" id="WP_259316001.1">
    <property type="nucleotide sequence ID" value="NZ_CP087164.1"/>
</dbReference>
<dbReference type="GO" id="GO:0004467">
    <property type="term" value="F:long-chain fatty acid-CoA ligase activity"/>
    <property type="evidence" value="ECO:0007669"/>
    <property type="project" value="TreeGrafter"/>
</dbReference>
<comment type="similarity">
    <text evidence="1">Belongs to the ATP-dependent AMP-binding enzyme family.</text>
</comment>
<evidence type="ECO:0000256" key="3">
    <source>
        <dbReference type="ARBA" id="ARBA00022832"/>
    </source>
</evidence>
<dbReference type="EMBL" id="CP087164">
    <property type="protein sequence ID" value="UGS36328.1"/>
    <property type="molecule type" value="Genomic_DNA"/>
</dbReference>
<dbReference type="Pfam" id="PF23562">
    <property type="entry name" value="AMP-binding_C_3"/>
    <property type="match status" value="1"/>
</dbReference>
<dbReference type="SUPFAM" id="SSF56801">
    <property type="entry name" value="Acetyl-CoA synthetase-like"/>
    <property type="match status" value="1"/>
</dbReference>
<evidence type="ECO:0000256" key="1">
    <source>
        <dbReference type="ARBA" id="ARBA00006432"/>
    </source>
</evidence>
<evidence type="ECO:0000256" key="2">
    <source>
        <dbReference type="ARBA" id="ARBA00022598"/>
    </source>
</evidence>
<evidence type="ECO:0000256" key="4">
    <source>
        <dbReference type="ARBA" id="ARBA00023098"/>
    </source>
</evidence>
<dbReference type="Proteomes" id="UP001162834">
    <property type="component" value="Chromosome"/>
</dbReference>
<dbReference type="InterPro" id="IPR020845">
    <property type="entry name" value="AMP-binding_CS"/>
</dbReference>
<gene>
    <name evidence="7" type="ORF">DSM104329_02732</name>
</gene>
<dbReference type="Gene3D" id="3.40.50.12780">
    <property type="entry name" value="N-terminal domain of ligase-like"/>
    <property type="match status" value="1"/>
</dbReference>
<evidence type="ECO:0000256" key="5">
    <source>
        <dbReference type="ARBA" id="ARBA00032875"/>
    </source>
</evidence>
<proteinExistence type="inferred from homology"/>